<gene>
    <name evidence="5" type="ordered locus">Arad_12379</name>
</gene>
<keyword evidence="3" id="KW-0732">Signal</keyword>
<comment type="subcellular location">
    <subcellularLocation>
        <location evidence="1">Cell envelope</location>
    </subcellularLocation>
</comment>
<dbReference type="InterPro" id="IPR025997">
    <property type="entry name" value="SBP_2_dom"/>
</dbReference>
<dbReference type="EMBL" id="CP000631">
    <property type="protein sequence ID" value="ACM31361.1"/>
    <property type="molecule type" value="Genomic_DNA"/>
</dbReference>
<dbReference type="InterPro" id="IPR028082">
    <property type="entry name" value="Peripla_BP_I"/>
</dbReference>
<evidence type="ECO:0000313" key="5">
    <source>
        <dbReference type="EMBL" id="ACM31361.1"/>
    </source>
</evidence>
<dbReference type="PANTHER" id="PTHR46847:SF1">
    <property type="entry name" value="D-ALLOSE-BINDING PERIPLASMIC PROTEIN-RELATED"/>
    <property type="match status" value="1"/>
</dbReference>
<evidence type="ECO:0000256" key="3">
    <source>
        <dbReference type="ARBA" id="ARBA00022729"/>
    </source>
</evidence>
<sequence>MNITRRTTLAIIGGAGLLPIAGKVGFAADKPVKVGAAVYGLKNEYAQIWAAEIKKHPAFANGIAELTVFDGNYDHATQASQFDLMATQHYDVAIYIPIDSYAAKGVIHKAALKNLPVVGSNGPAKSDELVSFIGSDDVAAGQYEAETLFKAIGDKGNIVVLIGPEGNLGQELRTEGNKKALDANKDITVLERKTANWSRSEAMVLMQNWLTSHKGKINGVLAQNDEMGLGAIAAMKAAGIDPKTIPVVGIDGVTDAVRAVQSGDMILSIRQDAQTQAQGAVDIALRRVIGDSYQPLAECWKKYPQMAWGNGTDKLYSVPWTYVTKENAAEFLQK</sequence>
<dbReference type="Pfam" id="PF13407">
    <property type="entry name" value="Peripla_BP_4"/>
    <property type="match status" value="1"/>
</dbReference>
<proteinExistence type="inferred from homology"/>
<dbReference type="HOGENOM" id="CLU_037628_3_2_5"/>
<dbReference type="AlphaFoldDB" id="B9JQE2"/>
<organism evidence="5 6">
    <name type="scientific">Rhizobium rhizogenes (strain K84 / ATCC BAA-868)</name>
    <name type="common">Agrobacterium radiobacter</name>
    <dbReference type="NCBI Taxonomy" id="311403"/>
    <lineage>
        <taxon>Bacteria</taxon>
        <taxon>Pseudomonadati</taxon>
        <taxon>Pseudomonadota</taxon>
        <taxon>Alphaproteobacteria</taxon>
        <taxon>Hyphomicrobiales</taxon>
        <taxon>Rhizobiaceae</taxon>
        <taxon>Rhizobium/Agrobacterium group</taxon>
        <taxon>Rhizobium</taxon>
    </lineage>
</organism>
<dbReference type="PANTHER" id="PTHR46847">
    <property type="entry name" value="D-ALLOSE-BINDING PERIPLASMIC PROTEIN-RELATED"/>
    <property type="match status" value="1"/>
</dbReference>
<dbReference type="KEGG" id="ara:Arad_12379"/>
<keyword evidence="5" id="KW-0614">Plasmid</keyword>
<geneLocation type="plasmid" evidence="5 6">
    <name>pAtK84c</name>
</geneLocation>
<feature type="domain" description="Periplasmic binding protein" evidence="4">
    <location>
        <begin position="37"/>
        <end position="290"/>
    </location>
</feature>
<dbReference type="GO" id="GO:0030246">
    <property type="term" value="F:carbohydrate binding"/>
    <property type="evidence" value="ECO:0007669"/>
    <property type="project" value="UniProtKB-ARBA"/>
</dbReference>
<dbReference type="SMR" id="B9JQE2"/>
<comment type="similarity">
    <text evidence="2">Belongs to the bacterial solute-binding protein 2 family.</text>
</comment>
<name>B9JQE2_RHIR8</name>
<reference evidence="5 6" key="1">
    <citation type="journal article" date="2009" name="J. Bacteriol.">
        <title>Genome sequences of three Agrobacterium biovars help elucidate the evolution of multichromosome genomes in bacteria.</title>
        <authorList>
            <person name="Slater S.C."/>
            <person name="Goldman B.S."/>
            <person name="Goodner B."/>
            <person name="Setubal J.C."/>
            <person name="Farrand S.K."/>
            <person name="Nester E.W."/>
            <person name="Burr T.J."/>
            <person name="Banta L."/>
            <person name="Dickerman A.W."/>
            <person name="Paulsen I."/>
            <person name="Otten L."/>
            <person name="Suen G."/>
            <person name="Welch R."/>
            <person name="Almeida N.F."/>
            <person name="Arnold F."/>
            <person name="Burton O.T."/>
            <person name="Du Z."/>
            <person name="Ewing A."/>
            <person name="Godsy E."/>
            <person name="Heisel S."/>
            <person name="Houmiel K.L."/>
            <person name="Jhaveri J."/>
            <person name="Lu J."/>
            <person name="Miller N.M."/>
            <person name="Norton S."/>
            <person name="Chen Q."/>
            <person name="Phoolcharoen W."/>
            <person name="Ohlin V."/>
            <person name="Ondrusek D."/>
            <person name="Pride N."/>
            <person name="Stricklin S.L."/>
            <person name="Sun J."/>
            <person name="Wheeler C."/>
            <person name="Wilson L."/>
            <person name="Zhu H."/>
            <person name="Wood D.W."/>
        </authorList>
    </citation>
    <scope>NUCLEOTIDE SEQUENCE [LARGE SCALE GENOMIC DNA]</scope>
    <source>
        <strain evidence="6">K84 / ATCC BAA-868</strain>
        <plasmid evidence="5 6">pAtK84c</plasmid>
    </source>
</reference>
<dbReference type="GO" id="GO:0030313">
    <property type="term" value="C:cell envelope"/>
    <property type="evidence" value="ECO:0007669"/>
    <property type="project" value="UniProtKB-SubCell"/>
</dbReference>
<dbReference type="RefSeq" id="WP_012653353.1">
    <property type="nucleotide sequence ID" value="NC_011987.1"/>
</dbReference>
<evidence type="ECO:0000259" key="4">
    <source>
        <dbReference type="Pfam" id="PF13407"/>
    </source>
</evidence>
<dbReference type="SUPFAM" id="SSF53822">
    <property type="entry name" value="Periplasmic binding protein-like I"/>
    <property type="match status" value="1"/>
</dbReference>
<accession>B9JQE2</accession>
<dbReference type="Gene3D" id="3.40.50.2300">
    <property type="match status" value="2"/>
</dbReference>
<dbReference type="Proteomes" id="UP000001600">
    <property type="component" value="Plasmid pAtK84c"/>
</dbReference>
<evidence type="ECO:0000313" key="6">
    <source>
        <dbReference type="Proteomes" id="UP000001600"/>
    </source>
</evidence>
<protein>
    <submittedName>
        <fullName evidence="5">D-ribose-binding periplasmic protein</fullName>
    </submittedName>
</protein>
<evidence type="ECO:0000256" key="1">
    <source>
        <dbReference type="ARBA" id="ARBA00004196"/>
    </source>
</evidence>
<evidence type="ECO:0000256" key="2">
    <source>
        <dbReference type="ARBA" id="ARBA00007639"/>
    </source>
</evidence>